<gene>
    <name evidence="2" type="ORF">BW247_07735</name>
</gene>
<evidence type="ECO:0008006" key="4">
    <source>
        <dbReference type="Google" id="ProtNLM"/>
    </source>
</evidence>
<dbReference type="PANTHER" id="PTHR37166:SF1">
    <property type="entry name" value="PROTEIN FLAG"/>
    <property type="match status" value="1"/>
</dbReference>
<dbReference type="Gene3D" id="3.30.160.170">
    <property type="entry name" value="FlaG-like"/>
    <property type="match status" value="1"/>
</dbReference>
<dbReference type="SUPFAM" id="SSF160214">
    <property type="entry name" value="FlaG-like"/>
    <property type="match status" value="1"/>
</dbReference>
<evidence type="ECO:0000313" key="2">
    <source>
        <dbReference type="EMBL" id="APZ42996.1"/>
    </source>
</evidence>
<dbReference type="InterPro" id="IPR035924">
    <property type="entry name" value="FlaG-like_sf"/>
</dbReference>
<dbReference type="RefSeq" id="WP_076836644.1">
    <property type="nucleotide sequence ID" value="NZ_CP019434.1"/>
</dbReference>
<feature type="compositionally biased region" description="Low complexity" evidence="1">
    <location>
        <begin position="19"/>
        <end position="33"/>
    </location>
</feature>
<feature type="region of interest" description="Disordered" evidence="1">
    <location>
        <begin position="18"/>
        <end position="44"/>
    </location>
</feature>
<dbReference type="PANTHER" id="PTHR37166">
    <property type="entry name" value="PROTEIN FLAG"/>
    <property type="match status" value="1"/>
</dbReference>
<dbReference type="AlphaFoldDB" id="A0A1P8UGN2"/>
<dbReference type="EMBL" id="CP019434">
    <property type="protein sequence ID" value="APZ42996.1"/>
    <property type="molecule type" value="Genomic_DNA"/>
</dbReference>
<dbReference type="Proteomes" id="UP000243807">
    <property type="component" value="Chromosome"/>
</dbReference>
<dbReference type="Pfam" id="PF03646">
    <property type="entry name" value="FlaG"/>
    <property type="match status" value="1"/>
</dbReference>
<proteinExistence type="predicted"/>
<reference evidence="2 3" key="1">
    <citation type="submission" date="2017-01" db="EMBL/GenBank/DDBJ databases">
        <title>Draft sequence of Acidihalobacter ferrooxidans strain DSM 14175 (strain V8).</title>
        <authorList>
            <person name="Khaleque H.N."/>
            <person name="Ramsay J.P."/>
            <person name="Murphy R.J.T."/>
            <person name="Kaksonen A.H."/>
            <person name="Boxall N.J."/>
            <person name="Watkin E.L.J."/>
        </authorList>
    </citation>
    <scope>NUCLEOTIDE SEQUENCE [LARGE SCALE GENOMIC DNA]</scope>
    <source>
        <strain evidence="2 3">V8</strain>
    </source>
</reference>
<dbReference type="InterPro" id="IPR005186">
    <property type="entry name" value="FlaG"/>
</dbReference>
<keyword evidence="3" id="KW-1185">Reference proteome</keyword>
<dbReference type="STRING" id="1765967.BW247_07735"/>
<accession>A0A1P8UGN2</accession>
<evidence type="ECO:0000256" key="1">
    <source>
        <dbReference type="SAM" id="MobiDB-lite"/>
    </source>
</evidence>
<protein>
    <recommendedName>
        <fullName evidence="4">Flagellar biosynthesis protein FlaG</fullName>
    </recommendedName>
</protein>
<evidence type="ECO:0000313" key="3">
    <source>
        <dbReference type="Proteomes" id="UP000243807"/>
    </source>
</evidence>
<dbReference type="OrthoDB" id="5741693at2"/>
<organism evidence="2 3">
    <name type="scientific">Acidihalobacter ferrooxydans</name>
    <dbReference type="NCBI Taxonomy" id="1765967"/>
    <lineage>
        <taxon>Bacteria</taxon>
        <taxon>Pseudomonadati</taxon>
        <taxon>Pseudomonadota</taxon>
        <taxon>Gammaproteobacteria</taxon>
        <taxon>Chromatiales</taxon>
        <taxon>Ectothiorhodospiraceae</taxon>
        <taxon>Acidihalobacter</taxon>
    </lineage>
</organism>
<dbReference type="KEGG" id="afy:BW247_07735"/>
<name>A0A1P8UGN2_9GAMM</name>
<sequence>MNPITDIKGLSNLIGPVKATSHSSTSEARSSASGKILPVQGQGGAKVDRTAVGKAVVQVNNYLQQQSRTLEFSVDKTTGETVVKIIDQANGKVLRQIPPEYMLHLAQTLLEHNGVSSTGIKLKT</sequence>